<dbReference type="GO" id="GO:0003735">
    <property type="term" value="F:structural constituent of ribosome"/>
    <property type="evidence" value="ECO:0007669"/>
    <property type="project" value="InterPro"/>
</dbReference>
<accession>A0A2Z2JIN8</accession>
<dbReference type="Pfam" id="PF17136">
    <property type="entry name" value="ribosomal_L24"/>
    <property type="match status" value="1"/>
</dbReference>
<evidence type="ECO:0000256" key="2">
    <source>
        <dbReference type="ARBA" id="ARBA00010618"/>
    </source>
</evidence>
<dbReference type="GO" id="GO:0005840">
    <property type="term" value="C:ribosome"/>
    <property type="evidence" value="ECO:0007669"/>
    <property type="project" value="UniProtKB-KW"/>
</dbReference>
<dbReference type="InterPro" id="IPR008991">
    <property type="entry name" value="Translation_prot_SH3-like_sf"/>
</dbReference>
<dbReference type="RefSeq" id="YP_009498004.1">
    <property type="nucleotide sequence ID" value="NC_038051.1"/>
</dbReference>
<dbReference type="Pfam" id="PF00467">
    <property type="entry name" value="KOW"/>
    <property type="match status" value="1"/>
</dbReference>
<accession>A0A1P8D6B5</accession>
<comment type="function">
    <text evidence="1">One of two assembly initiator proteins, it binds directly to the 5'-end of the 23S rRNA, where it nucleates assembly of the 50S subunit.</text>
</comment>
<dbReference type="EMBL" id="KY018922">
    <property type="protein sequence ID" value="ART65267.1"/>
    <property type="molecule type" value="Genomic_DNA"/>
</dbReference>
<dbReference type="RefSeq" id="YP_009346810.1">
    <property type="nucleotide sequence ID" value="NC_033877.1"/>
</dbReference>
<evidence type="ECO:0000256" key="6">
    <source>
        <dbReference type="ARBA" id="ARBA00035361"/>
    </source>
</evidence>
<dbReference type="InterPro" id="IPR005824">
    <property type="entry name" value="KOW"/>
</dbReference>
<dbReference type="GeneID" id="31080638"/>
<proteinExistence type="inferred from homology"/>
<dbReference type="SUPFAM" id="SSF50104">
    <property type="entry name" value="Translation proteins SH3-like domain"/>
    <property type="match status" value="1"/>
</dbReference>
<dbReference type="InterPro" id="IPR041988">
    <property type="entry name" value="Ribosomal_uL24_KOW"/>
</dbReference>
<dbReference type="GO" id="GO:1990904">
    <property type="term" value="C:ribonucleoprotein complex"/>
    <property type="evidence" value="ECO:0007669"/>
    <property type="project" value="UniProtKB-KW"/>
</dbReference>
<keyword evidence="4" id="KW-0687">Ribonucleoprotein</keyword>
<evidence type="ECO:0000259" key="7">
    <source>
        <dbReference type="SMART" id="SM00739"/>
    </source>
</evidence>
<evidence type="ECO:0000256" key="1">
    <source>
        <dbReference type="ARBA" id="ARBA00004072"/>
    </source>
</evidence>
<dbReference type="GO" id="GO:0006412">
    <property type="term" value="P:translation"/>
    <property type="evidence" value="ECO:0007669"/>
    <property type="project" value="InterPro"/>
</dbReference>
<keyword evidence="3 8" id="KW-0689">Ribosomal protein</keyword>
<dbReference type="InterPro" id="IPR003256">
    <property type="entry name" value="Ribosomal_uL24"/>
</dbReference>
<keyword evidence="9" id="KW-0150">Chloroplast</keyword>
<protein>
    <recommendedName>
        <fullName evidence="5">Large ribosomal subunit protein uL24c</fullName>
    </recommendedName>
    <alternativeName>
        <fullName evidence="6">50S ribosomal protein L24, chloroplastic</fullName>
    </alternativeName>
</protein>
<evidence type="ECO:0000256" key="5">
    <source>
        <dbReference type="ARBA" id="ARBA00035282"/>
    </source>
</evidence>
<dbReference type="EMBL" id="KX601051">
    <property type="protein sequence ID" value="APR74345.1"/>
    <property type="molecule type" value="Genomic_DNA"/>
</dbReference>
<dbReference type="InterPro" id="IPR014722">
    <property type="entry name" value="Rib_uL2_dom2"/>
</dbReference>
<reference evidence="9" key="2">
    <citation type="submission" date="2016-10" db="EMBL/GenBank/DDBJ databases">
        <title>Early insights into the genome sequencing of Gracilaria changii (Rhodophyta, Gracilariales).</title>
        <authorList>
            <person name="Ho C.-L."/>
        </authorList>
    </citation>
    <scope>NUCLEOTIDE SEQUENCE</scope>
</reference>
<evidence type="ECO:0000256" key="3">
    <source>
        <dbReference type="ARBA" id="ARBA00022980"/>
    </source>
</evidence>
<keyword evidence="8" id="KW-0934">Plastid</keyword>
<reference evidence="8" key="1">
    <citation type="submission" date="2016-07" db="EMBL/GenBank/DDBJ databases">
        <authorList>
            <person name="Ng P.-K."/>
            <person name="Lin S.-M."/>
        </authorList>
    </citation>
    <scope>NUCLEOTIDE SEQUENCE</scope>
</reference>
<evidence type="ECO:0000313" key="8">
    <source>
        <dbReference type="EMBL" id="APR74345.1"/>
    </source>
</evidence>
<dbReference type="AlphaFoldDB" id="A0A1P8D6B5"/>
<reference evidence="8" key="3">
    <citation type="journal article" date="2017" name="BMC Genomics">
        <title>Complete chloroplast genome of Gracilaria firma (Gracilariaceae, Rhodophyta), with discussion on the use of chloroplast phylogenomics in the subclass Rhodymeniophycidae.</title>
        <authorList>
            <person name="Ng P.K."/>
            <person name="Lin S.M."/>
            <person name="Lim P.E."/>
            <person name="Liu L.C."/>
            <person name="Chen C.M."/>
            <person name="Pai T.W."/>
        </authorList>
    </citation>
    <scope>NUCLEOTIDE SEQUENCE</scope>
</reference>
<organism evidence="8">
    <name type="scientific">Gracilaria firma</name>
    <dbReference type="NCBI Taxonomy" id="2510791"/>
    <lineage>
        <taxon>Eukaryota</taxon>
        <taxon>Rhodophyta</taxon>
        <taxon>Florideophyceae</taxon>
        <taxon>Rhodymeniophycidae</taxon>
        <taxon>Gracilariales</taxon>
        <taxon>Gracilariaceae</taxon>
        <taxon>Gracilaria</taxon>
    </lineage>
</organism>
<dbReference type="GO" id="GO:0003723">
    <property type="term" value="F:RNA binding"/>
    <property type="evidence" value="ECO:0007669"/>
    <property type="project" value="InterPro"/>
</dbReference>
<gene>
    <name evidence="8" type="primary">rpl24</name>
</gene>
<dbReference type="CDD" id="cd06089">
    <property type="entry name" value="KOW_RPL26"/>
    <property type="match status" value="1"/>
</dbReference>
<evidence type="ECO:0000256" key="4">
    <source>
        <dbReference type="ARBA" id="ARBA00023274"/>
    </source>
</evidence>
<sequence length="83" mass="9330">MQIKKTITKMHVKRGEIIQVISGRDKGKIGKIIKVLAKSNKIIVENLNIATKHLKAQKDNNGGSIIRIEKPINSSNVVLYKQR</sequence>
<dbReference type="GeneID" id="37500268"/>
<evidence type="ECO:0000313" key="9">
    <source>
        <dbReference type="EMBL" id="ART65267.1"/>
    </source>
</evidence>
<dbReference type="NCBIfam" id="TIGR01079">
    <property type="entry name" value="rplX_bact"/>
    <property type="match status" value="1"/>
</dbReference>
<dbReference type="PANTHER" id="PTHR12903">
    <property type="entry name" value="MITOCHONDRIAL RIBOSOMAL PROTEIN L24"/>
    <property type="match status" value="1"/>
</dbReference>
<dbReference type="HAMAP" id="MF_01326_B">
    <property type="entry name" value="Ribosomal_uL24_B"/>
    <property type="match status" value="1"/>
</dbReference>
<feature type="domain" description="KOW" evidence="7">
    <location>
        <begin position="11"/>
        <end position="38"/>
    </location>
</feature>
<dbReference type="Gene3D" id="2.30.30.30">
    <property type="match status" value="1"/>
</dbReference>
<dbReference type="SMART" id="SM00739">
    <property type="entry name" value="KOW"/>
    <property type="match status" value="1"/>
</dbReference>
<dbReference type="InterPro" id="IPR057264">
    <property type="entry name" value="Ribosomal_uL24_C"/>
</dbReference>
<comment type="similarity">
    <text evidence="2">Belongs to the universal ribosomal protein uL24 family.</text>
</comment>
<geneLocation type="plastid" evidence="8"/>
<name>A0A1P8D6B5_9FLOR</name>